<evidence type="ECO:0000256" key="3">
    <source>
        <dbReference type="SAM" id="MobiDB-lite"/>
    </source>
</evidence>
<dbReference type="PANTHER" id="PTHR22946">
    <property type="entry name" value="DIENELACTONE HYDROLASE DOMAIN-CONTAINING PROTEIN-RELATED"/>
    <property type="match status" value="1"/>
</dbReference>
<reference evidence="6" key="1">
    <citation type="journal article" date="2019" name="Int. J. Syst. Evol. Microbiol.">
        <title>The Global Catalogue of Microorganisms (GCM) 10K type strain sequencing project: providing services to taxonomists for standard genome sequencing and annotation.</title>
        <authorList>
            <consortium name="The Broad Institute Genomics Platform"/>
            <consortium name="The Broad Institute Genome Sequencing Center for Infectious Disease"/>
            <person name="Wu L."/>
            <person name="Ma J."/>
        </authorList>
    </citation>
    <scope>NUCLEOTIDE SEQUENCE [LARGE SCALE GENOMIC DNA]</scope>
    <source>
        <strain evidence="6">JCM 14309</strain>
    </source>
</reference>
<dbReference type="InterPro" id="IPR041127">
    <property type="entry name" value="PET_hydrolase/cutinase-like"/>
</dbReference>
<proteinExistence type="inferred from homology"/>
<dbReference type="Pfam" id="PF12740">
    <property type="entry name" value="PETase"/>
    <property type="match status" value="1"/>
</dbReference>
<keyword evidence="2" id="KW-0378">Hydrolase</keyword>
<sequence length="308" mass="33228">MLTRFIEEHPPAASPAGGLTPEESMTHLRRVGTLLLTLIALLGLMAPAAQAEADTSRGPDPTESSIEQTRGSYSVGERSISRFAADGFNGGTMHYPTGTDETFGVVAISPGYTASESSISWLGPRLASFGFVVVTFDTNSRYDQPRQRATQLLSALDHAIDDSVVGPLIDEGRQAVMGHSMGGGGALQAAEDRDEIQAVVPLTPWNAKKNWSSVDAPTLIIGAENDRTAPVRSHSIPFYESLTNAGQRAYLELRGASHFAPNRSNTTIAKYSIAWLKLHLDDDERYEQFVNPGPDTGLRTGISDWRIS</sequence>
<dbReference type="Proteomes" id="UP001500236">
    <property type="component" value="Unassembled WGS sequence"/>
</dbReference>
<evidence type="ECO:0000256" key="2">
    <source>
        <dbReference type="ARBA" id="ARBA00022801"/>
    </source>
</evidence>
<dbReference type="SUPFAM" id="SSF53474">
    <property type="entry name" value="alpha/beta-Hydrolases"/>
    <property type="match status" value="1"/>
</dbReference>
<evidence type="ECO:0000256" key="1">
    <source>
        <dbReference type="ARBA" id="ARBA00008645"/>
    </source>
</evidence>
<evidence type="ECO:0000313" key="5">
    <source>
        <dbReference type="EMBL" id="GAA3066604.1"/>
    </source>
</evidence>
<gene>
    <name evidence="5" type="ORF">GCM10010529_19340</name>
</gene>
<evidence type="ECO:0000259" key="4">
    <source>
        <dbReference type="Pfam" id="PF12740"/>
    </source>
</evidence>
<protein>
    <submittedName>
        <fullName evidence="5">Lipase</fullName>
    </submittedName>
</protein>
<dbReference type="InterPro" id="IPR029058">
    <property type="entry name" value="AB_hydrolase_fold"/>
</dbReference>
<dbReference type="InterPro" id="IPR050261">
    <property type="entry name" value="FrsA_esterase"/>
</dbReference>
<comment type="similarity">
    <text evidence="1">Belongs to the AB hydrolase superfamily.</text>
</comment>
<dbReference type="Gene3D" id="3.40.50.1820">
    <property type="entry name" value="alpha/beta hydrolase"/>
    <property type="match status" value="1"/>
</dbReference>
<name>A0ABP6LY56_9MICC</name>
<evidence type="ECO:0000313" key="6">
    <source>
        <dbReference type="Proteomes" id="UP001500236"/>
    </source>
</evidence>
<dbReference type="EMBL" id="BAAAVT010000011">
    <property type="protein sequence ID" value="GAA3066604.1"/>
    <property type="molecule type" value="Genomic_DNA"/>
</dbReference>
<feature type="compositionally biased region" description="Basic and acidic residues" evidence="3">
    <location>
        <begin position="1"/>
        <end position="10"/>
    </location>
</feature>
<feature type="region of interest" description="Disordered" evidence="3">
    <location>
        <begin position="51"/>
        <end position="74"/>
    </location>
</feature>
<comment type="caution">
    <text evidence="5">The sequence shown here is derived from an EMBL/GenBank/DDBJ whole genome shotgun (WGS) entry which is preliminary data.</text>
</comment>
<feature type="domain" description="PET hydrolase/cutinase-like" evidence="4">
    <location>
        <begin position="51"/>
        <end position="299"/>
    </location>
</feature>
<keyword evidence="6" id="KW-1185">Reference proteome</keyword>
<accession>A0ABP6LY56</accession>
<organism evidence="5 6">
    <name type="scientific">Nesterenkonia aethiopica</name>
    <dbReference type="NCBI Taxonomy" id="269144"/>
    <lineage>
        <taxon>Bacteria</taxon>
        <taxon>Bacillati</taxon>
        <taxon>Actinomycetota</taxon>
        <taxon>Actinomycetes</taxon>
        <taxon>Micrococcales</taxon>
        <taxon>Micrococcaceae</taxon>
        <taxon>Nesterenkonia</taxon>
    </lineage>
</organism>
<feature type="compositionally biased region" description="Polar residues" evidence="3">
    <location>
        <begin position="62"/>
        <end position="72"/>
    </location>
</feature>
<feature type="region of interest" description="Disordered" evidence="3">
    <location>
        <begin position="1"/>
        <end position="22"/>
    </location>
</feature>
<dbReference type="PANTHER" id="PTHR22946:SF9">
    <property type="entry name" value="POLYKETIDE TRANSFERASE AF380"/>
    <property type="match status" value="1"/>
</dbReference>